<feature type="transmembrane region" description="Helical" evidence="1">
    <location>
        <begin position="361"/>
        <end position="380"/>
    </location>
</feature>
<accession>A0A918X304</accession>
<gene>
    <name evidence="3" type="ORF">GCM10010334_59530</name>
</gene>
<reference evidence="3" key="1">
    <citation type="journal article" date="2014" name="Int. J. Syst. Evol. Microbiol.">
        <title>Complete genome sequence of Corynebacterium casei LMG S-19264T (=DSM 44701T), isolated from a smear-ripened cheese.</title>
        <authorList>
            <consortium name="US DOE Joint Genome Institute (JGI-PGF)"/>
            <person name="Walter F."/>
            <person name="Albersmeier A."/>
            <person name="Kalinowski J."/>
            <person name="Ruckert C."/>
        </authorList>
    </citation>
    <scope>NUCLEOTIDE SEQUENCE</scope>
    <source>
        <strain evidence="3">JCM 4637</strain>
    </source>
</reference>
<dbReference type="EMBL" id="BMVC01000013">
    <property type="protein sequence ID" value="GHD07209.1"/>
    <property type="molecule type" value="Genomic_DNA"/>
</dbReference>
<evidence type="ECO:0000256" key="1">
    <source>
        <dbReference type="SAM" id="Phobius"/>
    </source>
</evidence>
<feature type="transmembrane region" description="Helical" evidence="1">
    <location>
        <begin position="162"/>
        <end position="181"/>
    </location>
</feature>
<sequence>MSKPVATLVPGPDAAAPRTARIPAPARAAGAVRAAVAAGPGPRGTRVLRAVALLTAPALLLLMGFQRRWMSDDGLIVVRTVRQILAGNGPVFNAGERVESVTSPAWAWLLAALSWVSGLAPEDAALLAGLLLAPLGLLLGCLGTVRLVGLGTGTDDGPARGVPVRVLPAGCLVVAVLPPFWDFTTSGLEISLVMAWLGWCWWALTALVAGLPERATGVRLGLPAALLGLGPLVRPELALVSGCLLLVLRSLADVPWRRAWRPGLCALALPVTYEIFRMAYYGMLVPNSAVAKEGLASEVLRGIGYVVDLERSYWLGLVGVLLVVAFAVGVVHHEGRAGRTTQVAGQVRGVRARARQTLRRTAFGAGLLSAGYVVVVGGDFMHARLLLPAVFLLVLPVTVVPLPARASRARVAMLVTLALVGVWAVLSALVWRPSYGGGYGPGGVTDERLWWSAATATERPLDGEPFVVALDKASPTLREALDLRAKGVGPARALLFRGDAAWLYGRTELLPKHGTDLVVSGQNAGSIGALVPLDGHAVDTLGLTSPLASHLEMGERGRPGHEKSLSGEWLMADYAVPGSYAENYQDSVRDAVAAGRRALACPGPAELLAAVREPLTAGRLWANLTGARARTALRIPQDPGEAERALCRRDLT</sequence>
<feature type="transmembrane region" description="Helical" evidence="1">
    <location>
        <begin position="264"/>
        <end position="283"/>
    </location>
</feature>
<dbReference type="InterPro" id="IPR058983">
    <property type="entry name" value="AftB_C"/>
</dbReference>
<feature type="transmembrane region" description="Helical" evidence="1">
    <location>
        <begin position="313"/>
        <end position="331"/>
    </location>
</feature>
<evidence type="ECO:0000313" key="4">
    <source>
        <dbReference type="Proteomes" id="UP000638353"/>
    </source>
</evidence>
<protein>
    <submittedName>
        <fullName evidence="3">Membrane protein</fullName>
    </submittedName>
</protein>
<feature type="transmembrane region" description="Helical" evidence="1">
    <location>
        <begin position="386"/>
        <end position="404"/>
    </location>
</feature>
<feature type="transmembrane region" description="Helical" evidence="1">
    <location>
        <begin position="47"/>
        <end position="65"/>
    </location>
</feature>
<keyword evidence="1" id="KW-0812">Transmembrane</keyword>
<dbReference type="Proteomes" id="UP000638353">
    <property type="component" value="Unassembled WGS sequence"/>
</dbReference>
<feature type="transmembrane region" description="Helical" evidence="1">
    <location>
        <begin position="411"/>
        <end position="431"/>
    </location>
</feature>
<reference evidence="3" key="2">
    <citation type="submission" date="2020-09" db="EMBL/GenBank/DDBJ databases">
        <authorList>
            <person name="Sun Q."/>
            <person name="Ohkuma M."/>
        </authorList>
    </citation>
    <scope>NUCLEOTIDE SEQUENCE</scope>
    <source>
        <strain evidence="3">JCM 4637</strain>
    </source>
</reference>
<feature type="transmembrane region" description="Helical" evidence="1">
    <location>
        <begin position="124"/>
        <end position="150"/>
    </location>
</feature>
<proteinExistence type="predicted"/>
<keyword evidence="1" id="KW-1133">Transmembrane helix</keyword>
<evidence type="ECO:0000313" key="3">
    <source>
        <dbReference type="EMBL" id="GHD07209.1"/>
    </source>
</evidence>
<dbReference type="Pfam" id="PF26371">
    <property type="entry name" value="AftB_C"/>
    <property type="match status" value="1"/>
</dbReference>
<dbReference type="AlphaFoldDB" id="A0A918X304"/>
<feature type="domain" description="Terminal beta-(1-&gt;2)-arabinofuranosyltransferase C-terminal" evidence="2">
    <location>
        <begin position="522"/>
        <end position="639"/>
    </location>
</feature>
<dbReference type="RefSeq" id="WP_189821965.1">
    <property type="nucleotide sequence ID" value="NZ_BMVC01000013.1"/>
</dbReference>
<name>A0A918X304_9ACTN</name>
<keyword evidence="1" id="KW-0472">Membrane</keyword>
<organism evidence="3 4">
    <name type="scientific">Streptomyces finlayi</name>
    <dbReference type="NCBI Taxonomy" id="67296"/>
    <lineage>
        <taxon>Bacteria</taxon>
        <taxon>Bacillati</taxon>
        <taxon>Actinomycetota</taxon>
        <taxon>Actinomycetes</taxon>
        <taxon>Kitasatosporales</taxon>
        <taxon>Streptomycetaceae</taxon>
        <taxon>Streptomyces</taxon>
    </lineage>
</organism>
<feature type="transmembrane region" description="Helical" evidence="1">
    <location>
        <begin position="193"/>
        <end position="212"/>
    </location>
</feature>
<evidence type="ECO:0000259" key="2">
    <source>
        <dbReference type="Pfam" id="PF26371"/>
    </source>
</evidence>
<comment type="caution">
    <text evidence="3">The sequence shown here is derived from an EMBL/GenBank/DDBJ whole genome shotgun (WGS) entry which is preliminary data.</text>
</comment>